<evidence type="ECO:0000313" key="3">
    <source>
        <dbReference type="Proteomes" id="UP000262954"/>
    </source>
</evidence>
<evidence type="ECO:0000256" key="1">
    <source>
        <dbReference type="SAM" id="SignalP"/>
    </source>
</evidence>
<sequence>MKKILILCMTATICITFATAQNKKSVSANSIQKEKTQQTESKKILDAIQNKKYKISVISASPMNGKTVYLTSPYSVKISNDSAYIELPYFGVAYSVPYGGGEGGIKAKNKYENYKLRTLKKGKYAVSFNIRGNEDFFKVSIDMWPSSGRAYIHVQPNNKQGISYNGNIVL</sequence>
<feature type="signal peptide" evidence="1">
    <location>
        <begin position="1"/>
        <end position="20"/>
    </location>
</feature>
<comment type="caution">
    <text evidence="2">The sequence shown here is derived from an EMBL/GenBank/DDBJ whole genome shotgun (WGS) entry which is preliminary data.</text>
</comment>
<feature type="chain" id="PRO_5017032867" description="DUF4251 domain-containing protein" evidence="1">
    <location>
        <begin position="21"/>
        <end position="170"/>
    </location>
</feature>
<dbReference type="Gene3D" id="2.40.128.410">
    <property type="match status" value="1"/>
</dbReference>
<name>A0A354M247_9BACT</name>
<gene>
    <name evidence="2" type="ORF">DDY73_06225</name>
</gene>
<dbReference type="Proteomes" id="UP000262954">
    <property type="component" value="Unassembled WGS sequence"/>
</dbReference>
<evidence type="ECO:0000313" key="2">
    <source>
        <dbReference type="EMBL" id="HBJ08586.1"/>
    </source>
</evidence>
<proteinExistence type="predicted"/>
<dbReference type="RefSeq" id="WP_122303709.1">
    <property type="nucleotide sequence ID" value="NZ_CATXLH010000024.1"/>
</dbReference>
<reference evidence="2 3" key="1">
    <citation type="journal article" date="2018" name="Nat. Biotechnol.">
        <title>A standardized bacterial taxonomy based on genome phylogeny substantially revises the tree of life.</title>
        <authorList>
            <person name="Parks D.H."/>
            <person name="Chuvochina M."/>
            <person name="Waite D.W."/>
            <person name="Rinke C."/>
            <person name="Skarshewski A."/>
            <person name="Chaumeil P.A."/>
            <person name="Hugenholtz P."/>
        </authorList>
    </citation>
    <scope>NUCLEOTIDE SEQUENCE [LARGE SCALE GENOMIC DNA]</scope>
    <source>
        <strain evidence="2">UBA11482</strain>
    </source>
</reference>
<organism evidence="2 3">
    <name type="scientific">Coprobacter fastidiosus</name>
    <dbReference type="NCBI Taxonomy" id="1099853"/>
    <lineage>
        <taxon>Bacteria</taxon>
        <taxon>Pseudomonadati</taxon>
        <taxon>Bacteroidota</taxon>
        <taxon>Bacteroidia</taxon>
        <taxon>Bacteroidales</taxon>
        <taxon>Barnesiellaceae</taxon>
        <taxon>Coprobacter</taxon>
    </lineage>
</organism>
<dbReference type="Pfam" id="PF14059">
    <property type="entry name" value="DUF4251"/>
    <property type="match status" value="1"/>
</dbReference>
<evidence type="ECO:0008006" key="4">
    <source>
        <dbReference type="Google" id="ProtNLM"/>
    </source>
</evidence>
<dbReference type="InterPro" id="IPR025347">
    <property type="entry name" value="DUF4251"/>
</dbReference>
<accession>A0A354M247</accession>
<protein>
    <recommendedName>
        <fullName evidence="4">DUF4251 domain-containing protein</fullName>
    </recommendedName>
</protein>
<dbReference type="EMBL" id="DNWC01000084">
    <property type="protein sequence ID" value="HBJ08586.1"/>
    <property type="molecule type" value="Genomic_DNA"/>
</dbReference>
<dbReference type="AlphaFoldDB" id="A0A354M247"/>
<keyword evidence="1" id="KW-0732">Signal</keyword>